<dbReference type="GO" id="GO:0016791">
    <property type="term" value="F:phosphatase activity"/>
    <property type="evidence" value="ECO:0007669"/>
    <property type="project" value="InterPro"/>
</dbReference>
<comment type="catalytic activity">
    <reaction evidence="5">
        <text>3,5-bis(diphospho)-1D-myo-inositol 1,2,4,6-tetrakisphosphate + H2O = 3-diphospho-1D-myo-inositol 1,2,4,5,6-pentakisphosphate + phosphate + 2 H(+)</text>
        <dbReference type="Rhea" id="RHEA:56312"/>
        <dbReference type="ChEBI" id="CHEBI:15377"/>
        <dbReference type="ChEBI" id="CHEBI:15378"/>
        <dbReference type="ChEBI" id="CHEBI:43474"/>
        <dbReference type="ChEBI" id="CHEBI:140372"/>
        <dbReference type="ChEBI" id="CHEBI:140374"/>
        <dbReference type="EC" id="3.6.1.52"/>
    </reaction>
    <physiologicalReaction direction="left-to-right" evidence="5">
        <dbReference type="Rhea" id="RHEA:56313"/>
    </physiologicalReaction>
</comment>
<evidence type="ECO:0000256" key="6">
    <source>
        <dbReference type="ARBA" id="ARBA00047927"/>
    </source>
</evidence>
<evidence type="ECO:0000256" key="5">
    <source>
        <dbReference type="ARBA" id="ARBA00047562"/>
    </source>
</evidence>
<evidence type="ECO:0000313" key="10">
    <source>
        <dbReference type="EMBL" id="CDH54996.1"/>
    </source>
</evidence>
<proteinExistence type="inferred from homology"/>
<evidence type="ECO:0000256" key="3">
    <source>
        <dbReference type="ARBA" id="ARBA00044949"/>
    </source>
</evidence>
<comment type="catalytic activity">
    <reaction evidence="4">
        <text>5-diphospho-1D-myo-inositol 1,2,3,4,6-pentakisphosphate + H2O = 1D-myo-inositol hexakisphosphate + phosphate + H(+)</text>
        <dbReference type="Rhea" id="RHEA:22384"/>
        <dbReference type="ChEBI" id="CHEBI:15377"/>
        <dbReference type="ChEBI" id="CHEBI:15378"/>
        <dbReference type="ChEBI" id="CHEBI:43474"/>
        <dbReference type="ChEBI" id="CHEBI:58130"/>
        <dbReference type="ChEBI" id="CHEBI:58628"/>
        <dbReference type="EC" id="3.6.1.52"/>
    </reaction>
    <physiologicalReaction direction="left-to-right" evidence="4">
        <dbReference type="Rhea" id="RHEA:22385"/>
    </physiologicalReaction>
</comment>
<dbReference type="Gene3D" id="3.90.190.10">
    <property type="entry name" value="Protein tyrosine phosphatase superfamily"/>
    <property type="match status" value="1"/>
</dbReference>
<dbReference type="PRINTS" id="PR01911">
    <property type="entry name" value="PFDSPHPHTASE"/>
</dbReference>
<dbReference type="PROSITE" id="PS50054">
    <property type="entry name" value="TYR_PHOSPHATASE_DUAL"/>
    <property type="match status" value="1"/>
</dbReference>
<evidence type="ECO:0000256" key="2">
    <source>
        <dbReference type="ARBA" id="ARBA00022801"/>
    </source>
</evidence>
<dbReference type="Proteomes" id="UP000027586">
    <property type="component" value="Unassembled WGS sequence"/>
</dbReference>
<dbReference type="GO" id="GO:0005737">
    <property type="term" value="C:cytoplasm"/>
    <property type="evidence" value="ECO:0007669"/>
    <property type="project" value="TreeGrafter"/>
</dbReference>
<reference evidence="10" key="1">
    <citation type="submission" date="2013-08" db="EMBL/GenBank/DDBJ databases">
        <title>Gene expansion shapes genome architecture in the human pathogen Lichtheimia corymbifera: an evolutionary genomics analysis in the ancient terrestrial Mucorales (Mucoromycotina).</title>
        <authorList>
            <person name="Schwartze V.U."/>
            <person name="Winter S."/>
            <person name="Shelest E."/>
            <person name="Marcet-Houben M."/>
            <person name="Horn F."/>
            <person name="Wehner S."/>
            <person name="Hoffmann K."/>
            <person name="Riege K."/>
            <person name="Sammeth M."/>
            <person name="Nowrousian M."/>
            <person name="Valiante V."/>
            <person name="Linde J."/>
            <person name="Jacobsen I.D."/>
            <person name="Marz M."/>
            <person name="Brakhage A.A."/>
            <person name="Gabaldon T."/>
            <person name="Bocker S."/>
            <person name="Voigt K."/>
        </authorList>
    </citation>
    <scope>NUCLEOTIDE SEQUENCE [LARGE SCALE GENOMIC DNA]</scope>
    <source>
        <strain evidence="10">FSU 9682</strain>
    </source>
</reference>
<dbReference type="FunFam" id="3.90.190.10:FF:000024">
    <property type="entry name" value="probable tyrosine-protein phosphatase At1g05000"/>
    <property type="match status" value="1"/>
</dbReference>
<dbReference type="AlphaFoldDB" id="A0A068S184"/>
<feature type="region of interest" description="Disordered" evidence="8">
    <location>
        <begin position="40"/>
        <end position="59"/>
    </location>
</feature>
<comment type="catalytic activity">
    <reaction evidence="7">
        <text>6-diphospho-1D-myo-inositol pentakisphosphate + H2O = 1D-myo-inositol hexakisphosphate + phosphate + H(+)</text>
        <dbReference type="Rhea" id="RHEA:79703"/>
        <dbReference type="ChEBI" id="CHEBI:15377"/>
        <dbReference type="ChEBI" id="CHEBI:15378"/>
        <dbReference type="ChEBI" id="CHEBI:43474"/>
        <dbReference type="ChEBI" id="CHEBI:58130"/>
        <dbReference type="ChEBI" id="CHEBI:230534"/>
        <dbReference type="EC" id="3.6.1.52"/>
    </reaction>
    <physiologicalReaction direction="left-to-right" evidence="7">
        <dbReference type="Rhea" id="RHEA:79704"/>
    </physiologicalReaction>
</comment>
<dbReference type="EC" id="3.6.1.52" evidence="1"/>
<dbReference type="EMBL" id="CBTN010000026">
    <property type="protein sequence ID" value="CDH54996.1"/>
    <property type="molecule type" value="Genomic_DNA"/>
</dbReference>
<dbReference type="GO" id="GO:0052840">
    <property type="term" value="F:inositol diphosphate tetrakisphosphate diphosphatase activity"/>
    <property type="evidence" value="ECO:0007669"/>
    <property type="project" value="TreeGrafter"/>
</dbReference>
<dbReference type="PROSITE" id="PS00383">
    <property type="entry name" value="TYR_PHOSPHATASE_1"/>
    <property type="match status" value="1"/>
</dbReference>
<accession>A0A068S184</accession>
<dbReference type="InterPro" id="IPR004861">
    <property type="entry name" value="Siw14-like"/>
</dbReference>
<evidence type="ECO:0000313" key="11">
    <source>
        <dbReference type="Proteomes" id="UP000027586"/>
    </source>
</evidence>
<dbReference type="SUPFAM" id="SSF52799">
    <property type="entry name" value="(Phosphotyrosine protein) phosphatases II"/>
    <property type="match status" value="1"/>
</dbReference>
<dbReference type="InterPro" id="IPR029021">
    <property type="entry name" value="Prot-tyrosine_phosphatase-like"/>
</dbReference>
<evidence type="ECO:0000259" key="9">
    <source>
        <dbReference type="PROSITE" id="PS50054"/>
    </source>
</evidence>
<protein>
    <recommendedName>
        <fullName evidence="1">diphosphoinositol-polyphosphate diphosphatase</fullName>
        <ecNumber evidence="1">3.6.1.52</ecNumber>
    </recommendedName>
</protein>
<dbReference type="STRING" id="1263082.A0A068S184"/>
<keyword evidence="2" id="KW-0378">Hydrolase</keyword>
<comment type="caution">
    <text evidence="10">The sequence shown here is derived from an EMBL/GenBank/DDBJ whole genome shotgun (WGS) entry which is preliminary data.</text>
</comment>
<evidence type="ECO:0000256" key="1">
    <source>
        <dbReference type="ARBA" id="ARBA00012527"/>
    </source>
</evidence>
<dbReference type="Pfam" id="PF03162">
    <property type="entry name" value="Y_phosphatase2"/>
    <property type="match status" value="1"/>
</dbReference>
<evidence type="ECO:0000256" key="8">
    <source>
        <dbReference type="SAM" id="MobiDB-lite"/>
    </source>
</evidence>
<sequence length="266" mass="30321">MLGYPTLLGGAVVKRAIVSTGFVQLLVGFFLMDDDQPTATTSTQATTTNAATPASPPSQLTTALTNASLPSPIQPLAFSSWSYMTQNDQEIFEEALIPPENFNMVCEHVYRSSFPKKKHFRFLEKLKLKSVLTLILEEYPEQNMKFLEERGIKFLQFGIAGNKEPFVQIPEDKISAALAAILDKRNHPMLIHCNKGKHRTGCLIGCLRKLQNWSHTSIFDEYRRFSHPKSRSMDQQFIELYDANQVWPLVDRRYLPRWPTLADPML</sequence>
<comment type="similarity">
    <text evidence="3">Belongs to the protein-tyrosine phosphatase family. Atypical dual-specificity phosphatase Siw14-like subfamily.</text>
</comment>
<keyword evidence="11" id="KW-1185">Reference proteome</keyword>
<dbReference type="InterPro" id="IPR020422">
    <property type="entry name" value="TYR_PHOSPHATASE_DUAL_dom"/>
</dbReference>
<dbReference type="CDD" id="cd14528">
    <property type="entry name" value="PFA-DSP_Siw14"/>
    <property type="match status" value="1"/>
</dbReference>
<comment type="catalytic activity">
    <reaction evidence="6">
        <text>1,5-bis(diphospho)-1D-myo-inositol 2,3,4,6-tetrakisphosphate + H2O = 1-diphospho-1D-myo-inositol 2,3,4,5,6-pentakisphosphate + phosphate + 2 H(+)</text>
        <dbReference type="Rhea" id="RHEA:79699"/>
        <dbReference type="ChEBI" id="CHEBI:15377"/>
        <dbReference type="ChEBI" id="CHEBI:15378"/>
        <dbReference type="ChEBI" id="CHEBI:43474"/>
        <dbReference type="ChEBI" id="CHEBI:74946"/>
        <dbReference type="ChEBI" id="CHEBI:77983"/>
        <dbReference type="EC" id="3.6.1.52"/>
    </reaction>
    <physiologicalReaction direction="left-to-right" evidence="6">
        <dbReference type="Rhea" id="RHEA:79700"/>
    </physiologicalReaction>
</comment>
<organism evidence="10 11">
    <name type="scientific">Lichtheimia corymbifera JMRC:FSU:9682</name>
    <dbReference type="NCBI Taxonomy" id="1263082"/>
    <lineage>
        <taxon>Eukaryota</taxon>
        <taxon>Fungi</taxon>
        <taxon>Fungi incertae sedis</taxon>
        <taxon>Mucoromycota</taxon>
        <taxon>Mucoromycotina</taxon>
        <taxon>Mucoromycetes</taxon>
        <taxon>Mucorales</taxon>
        <taxon>Lichtheimiaceae</taxon>
        <taxon>Lichtheimia</taxon>
    </lineage>
</organism>
<dbReference type="InterPro" id="IPR016130">
    <property type="entry name" value="Tyr_Pase_AS"/>
</dbReference>
<gene>
    <name evidence="10" type="ORF">LCOR_06192.1</name>
</gene>
<dbReference type="InterPro" id="IPR020428">
    <property type="entry name" value="PFA-DSPs"/>
</dbReference>
<dbReference type="OrthoDB" id="6375174at2759"/>
<name>A0A068S184_9FUNG</name>
<dbReference type="PANTHER" id="PTHR31126:SF48">
    <property type="entry name" value="INOSITOL PHOSPHATASE SIW14"/>
    <property type="match status" value="1"/>
</dbReference>
<evidence type="ECO:0000256" key="4">
    <source>
        <dbReference type="ARBA" id="ARBA00047342"/>
    </source>
</evidence>
<feature type="domain" description="Tyrosine-protein phosphatase" evidence="9">
    <location>
        <begin position="101"/>
        <end position="253"/>
    </location>
</feature>
<dbReference type="PANTHER" id="PTHR31126">
    <property type="entry name" value="TYROSINE-PROTEIN PHOSPHATASE"/>
    <property type="match status" value="1"/>
</dbReference>
<dbReference type="VEuPathDB" id="FungiDB:LCOR_06192.1"/>
<evidence type="ECO:0000256" key="7">
    <source>
        <dbReference type="ARBA" id="ARBA00048424"/>
    </source>
</evidence>